<evidence type="ECO:0000256" key="1">
    <source>
        <dbReference type="SAM" id="Phobius"/>
    </source>
</evidence>
<name>A0ABU6GN42_9BACL</name>
<dbReference type="RefSeq" id="WP_326088890.1">
    <property type="nucleotide sequence ID" value="NZ_JARLKZ010000008.1"/>
</dbReference>
<protein>
    <submittedName>
        <fullName evidence="2">Uncharacterized protein</fullName>
    </submittedName>
</protein>
<gene>
    <name evidence="2" type="ORF">P4H66_15080</name>
</gene>
<reference evidence="2 3" key="1">
    <citation type="submission" date="2023-03" db="EMBL/GenBank/DDBJ databases">
        <title>Bacillus Genome Sequencing.</title>
        <authorList>
            <person name="Dunlap C."/>
        </authorList>
    </citation>
    <scope>NUCLEOTIDE SEQUENCE [LARGE SCALE GENOMIC DNA]</scope>
    <source>
        <strain evidence="2 3">BD-525</strain>
    </source>
</reference>
<dbReference type="EMBL" id="JARLKZ010000008">
    <property type="protein sequence ID" value="MEC0241174.1"/>
    <property type="molecule type" value="Genomic_DNA"/>
</dbReference>
<keyword evidence="1" id="KW-0812">Transmembrane</keyword>
<feature type="transmembrane region" description="Helical" evidence="1">
    <location>
        <begin position="20"/>
        <end position="44"/>
    </location>
</feature>
<keyword evidence="1" id="KW-1133">Transmembrane helix</keyword>
<dbReference type="Proteomes" id="UP001344632">
    <property type="component" value="Unassembled WGS sequence"/>
</dbReference>
<evidence type="ECO:0000313" key="2">
    <source>
        <dbReference type="EMBL" id="MEC0241174.1"/>
    </source>
</evidence>
<proteinExistence type="predicted"/>
<comment type="caution">
    <text evidence="2">The sequence shown here is derived from an EMBL/GenBank/DDBJ whole genome shotgun (WGS) entry which is preliminary data.</text>
</comment>
<organism evidence="2 3">
    <name type="scientific">Paenibacillus dokdonensis</name>
    <dbReference type="NCBI Taxonomy" id="2567944"/>
    <lineage>
        <taxon>Bacteria</taxon>
        <taxon>Bacillati</taxon>
        <taxon>Bacillota</taxon>
        <taxon>Bacilli</taxon>
        <taxon>Bacillales</taxon>
        <taxon>Paenibacillaceae</taxon>
        <taxon>Paenibacillus</taxon>
    </lineage>
</organism>
<accession>A0ABU6GN42</accession>
<keyword evidence="1" id="KW-0472">Membrane</keyword>
<sequence length="53" mass="5887">MAKDATCSDKKPHTVLKKVFRITGLMVLCWCVLFACSEAAVLAYDAIVKRLVE</sequence>
<keyword evidence="3" id="KW-1185">Reference proteome</keyword>
<evidence type="ECO:0000313" key="3">
    <source>
        <dbReference type="Proteomes" id="UP001344632"/>
    </source>
</evidence>